<evidence type="ECO:0000256" key="12">
    <source>
        <dbReference type="SAM" id="Coils"/>
    </source>
</evidence>
<evidence type="ECO:0000256" key="4">
    <source>
        <dbReference type="ARBA" id="ARBA00022771"/>
    </source>
</evidence>
<evidence type="ECO:0000256" key="2">
    <source>
        <dbReference type="ARBA" id="ARBA00009208"/>
    </source>
</evidence>
<dbReference type="GO" id="GO:0000981">
    <property type="term" value="F:DNA-binding transcription factor activity, RNA polymerase II-specific"/>
    <property type="evidence" value="ECO:0007669"/>
    <property type="project" value="TreeGrafter"/>
</dbReference>
<dbReference type="PROSITE" id="PS50217">
    <property type="entry name" value="BZIP"/>
    <property type="match status" value="1"/>
</dbReference>
<keyword evidence="17" id="KW-1185">Reference proteome</keyword>
<dbReference type="GO" id="GO:0008270">
    <property type="term" value="F:zinc ion binding"/>
    <property type="evidence" value="ECO:0007669"/>
    <property type="project" value="UniProtKB-KW"/>
</dbReference>
<feature type="zinc finger region" description="C3H1-type" evidence="11">
    <location>
        <begin position="62"/>
        <end position="90"/>
    </location>
</feature>
<evidence type="ECO:0000256" key="3">
    <source>
        <dbReference type="ARBA" id="ARBA00022723"/>
    </source>
</evidence>
<evidence type="ECO:0000256" key="6">
    <source>
        <dbReference type="ARBA" id="ARBA00023015"/>
    </source>
</evidence>
<dbReference type="FunFam" id="1.20.5.170:FF:000007">
    <property type="entry name" value="hepatic leukemia factor isoform X2"/>
    <property type="match status" value="1"/>
</dbReference>
<keyword evidence="7" id="KW-0238">DNA-binding</keyword>
<keyword evidence="3 11" id="KW-0479">Metal-binding</keyword>
<evidence type="ECO:0000256" key="13">
    <source>
        <dbReference type="SAM" id="MobiDB-lite"/>
    </source>
</evidence>
<organism evidence="16 17">
    <name type="scientific">Larimichthys crocea</name>
    <name type="common">Large yellow croaker</name>
    <name type="synonym">Pseudosciaena crocea</name>
    <dbReference type="NCBI Taxonomy" id="215358"/>
    <lineage>
        <taxon>Eukaryota</taxon>
        <taxon>Metazoa</taxon>
        <taxon>Chordata</taxon>
        <taxon>Craniata</taxon>
        <taxon>Vertebrata</taxon>
        <taxon>Euteleostomi</taxon>
        <taxon>Actinopterygii</taxon>
        <taxon>Neopterygii</taxon>
        <taxon>Teleostei</taxon>
        <taxon>Neoteleostei</taxon>
        <taxon>Acanthomorphata</taxon>
        <taxon>Eupercaria</taxon>
        <taxon>Sciaenidae</taxon>
        <taxon>Larimichthys</taxon>
    </lineage>
</organism>
<dbReference type="CDD" id="cd14695">
    <property type="entry name" value="bZIP_HLF"/>
    <property type="match status" value="1"/>
</dbReference>
<keyword evidence="4 11" id="KW-0863">Zinc-finger</keyword>
<keyword evidence="10" id="KW-0539">Nucleus</keyword>
<evidence type="ECO:0000259" key="14">
    <source>
        <dbReference type="PROSITE" id="PS50103"/>
    </source>
</evidence>
<evidence type="ECO:0000313" key="16">
    <source>
        <dbReference type="EMBL" id="KAE8284493.1"/>
    </source>
</evidence>
<dbReference type="GO" id="GO:0005634">
    <property type="term" value="C:nucleus"/>
    <property type="evidence" value="ECO:0007669"/>
    <property type="project" value="UniProtKB-SubCell"/>
</dbReference>
<comment type="subcellular location">
    <subcellularLocation>
        <location evidence="1">Nucleus</location>
    </subcellularLocation>
</comment>
<evidence type="ECO:0000313" key="17">
    <source>
        <dbReference type="Proteomes" id="UP000424527"/>
    </source>
</evidence>
<comment type="caution">
    <text evidence="16">The sequence shown here is derived from an EMBL/GenBank/DDBJ whole genome shotgun (WGS) entry which is preliminary data.</text>
</comment>
<name>A0A6G0HZK1_LARCR</name>
<dbReference type="SUPFAM" id="SSF90229">
    <property type="entry name" value="CCCH zinc finger"/>
    <property type="match status" value="1"/>
</dbReference>
<keyword evidence="8" id="KW-0010">Activator</keyword>
<dbReference type="EMBL" id="REGW02000017">
    <property type="protein sequence ID" value="KAE8284493.1"/>
    <property type="molecule type" value="Genomic_DNA"/>
</dbReference>
<dbReference type="SMART" id="SM00338">
    <property type="entry name" value="BRLZ"/>
    <property type="match status" value="1"/>
</dbReference>
<dbReference type="InterPro" id="IPR004827">
    <property type="entry name" value="bZIP"/>
</dbReference>
<evidence type="ECO:0000259" key="15">
    <source>
        <dbReference type="PROSITE" id="PS50217"/>
    </source>
</evidence>
<comment type="similarity">
    <text evidence="2">Belongs to the bZIP family. PAR subfamily.</text>
</comment>
<dbReference type="InterPro" id="IPR040223">
    <property type="entry name" value="PAR_bZIP"/>
</dbReference>
<keyword evidence="9" id="KW-0804">Transcription</keyword>
<sequence>MKFVCGQCWREGQVNEPDKNLKYCTAKARHSWTKERRVLLVKSFEKKKWVVVRPLPFSRTYPQQYDMCVHVMKQKKCHYIGNCSFAHSLEERDVWTYMKNNSLRDMQQMYELWLQLTNQSRRTDSSAVTPPPEDKQVTITADYTESMRYHNKRGKMSGEPARITLKTAKGAPSSFPVVLKKIMEMPPPNILDDDDDTDKEKLGVGDSIDLLGGGSDMGPSAALTPAIWNKTIPYDGENFHLEYMDIEEFLIENGIPTMPDEDSPDTKTEKVKRKSTKSANVSSLALMPIQDLDKSDKELLIITKSDSDIICDVTTEVTTDSDRATPEPVCPDEIEVDVNYEPDPTDLVLSSVPGGELFDPRKHKFSEEELKPQPMIKKAKKVFVPEEQKDDKYWQRRKKNNVAAKRSRDARRLKENQITVRAAFLERENTALRTEVAELRKECSRYKNVATRYEAKYGAL</sequence>
<feature type="domain" description="C3H1-type" evidence="14">
    <location>
        <begin position="62"/>
        <end position="90"/>
    </location>
</feature>
<proteinExistence type="inferred from homology"/>
<dbReference type="Pfam" id="PF07716">
    <property type="entry name" value="bZIP_2"/>
    <property type="match status" value="1"/>
</dbReference>
<dbReference type="PANTHER" id="PTHR11988">
    <property type="entry name" value="THYROTROPH EMBRYONIC FACTOR RELATED"/>
    <property type="match status" value="1"/>
</dbReference>
<dbReference type="Gene3D" id="1.20.5.170">
    <property type="match status" value="1"/>
</dbReference>
<keyword evidence="6" id="KW-0805">Transcription regulation</keyword>
<feature type="region of interest" description="Disordered" evidence="13">
    <location>
        <begin position="255"/>
        <end position="277"/>
    </location>
</feature>
<dbReference type="GO" id="GO:0000978">
    <property type="term" value="F:RNA polymerase II cis-regulatory region sequence-specific DNA binding"/>
    <property type="evidence" value="ECO:0007669"/>
    <property type="project" value="TreeGrafter"/>
</dbReference>
<dbReference type="SUPFAM" id="SSF57959">
    <property type="entry name" value="Leucine zipper domain"/>
    <property type="match status" value="1"/>
</dbReference>
<dbReference type="PROSITE" id="PS50103">
    <property type="entry name" value="ZF_C3H1"/>
    <property type="match status" value="1"/>
</dbReference>
<dbReference type="InterPro" id="IPR036855">
    <property type="entry name" value="Znf_CCCH_sf"/>
</dbReference>
<keyword evidence="12" id="KW-0175">Coiled coil</keyword>
<evidence type="ECO:0000256" key="5">
    <source>
        <dbReference type="ARBA" id="ARBA00022833"/>
    </source>
</evidence>
<dbReference type="InterPro" id="IPR046347">
    <property type="entry name" value="bZIP_sf"/>
</dbReference>
<gene>
    <name evidence="16" type="ORF">D5F01_LYC17826</name>
</gene>
<evidence type="ECO:0000256" key="8">
    <source>
        <dbReference type="ARBA" id="ARBA00023159"/>
    </source>
</evidence>
<dbReference type="AlphaFoldDB" id="A0A6G0HZK1"/>
<evidence type="ECO:0000256" key="7">
    <source>
        <dbReference type="ARBA" id="ARBA00023125"/>
    </source>
</evidence>
<reference evidence="16 17" key="1">
    <citation type="submission" date="2019-07" db="EMBL/GenBank/DDBJ databases">
        <title>Chromosome genome assembly for large yellow croaker.</title>
        <authorList>
            <person name="Xiao S."/>
        </authorList>
    </citation>
    <scope>NUCLEOTIDE SEQUENCE [LARGE SCALE GENOMIC DNA]</scope>
    <source>
        <strain evidence="16">JMULYC20181020</strain>
        <tissue evidence="16">Muscle</tissue>
    </source>
</reference>
<feature type="domain" description="BZIP" evidence="15">
    <location>
        <begin position="390"/>
        <end position="453"/>
    </location>
</feature>
<protein>
    <submittedName>
        <fullName evidence="16">Thyrotroph embryonic factor</fullName>
    </submittedName>
</protein>
<keyword evidence="5 11" id="KW-0862">Zinc</keyword>
<feature type="coiled-coil region" evidence="12">
    <location>
        <begin position="422"/>
        <end position="456"/>
    </location>
</feature>
<dbReference type="Proteomes" id="UP000424527">
    <property type="component" value="Unassembled WGS sequence"/>
</dbReference>
<accession>A0A6G0HZK1</accession>
<evidence type="ECO:0000256" key="9">
    <source>
        <dbReference type="ARBA" id="ARBA00023163"/>
    </source>
</evidence>
<dbReference type="PANTHER" id="PTHR11988:SF24">
    <property type="entry name" value="THYROTROPH EMBRYONIC FACTOR"/>
    <property type="match status" value="1"/>
</dbReference>
<evidence type="ECO:0000256" key="1">
    <source>
        <dbReference type="ARBA" id="ARBA00004123"/>
    </source>
</evidence>
<evidence type="ECO:0000256" key="11">
    <source>
        <dbReference type="PROSITE-ProRule" id="PRU00723"/>
    </source>
</evidence>
<dbReference type="InterPro" id="IPR000571">
    <property type="entry name" value="Znf_CCCH"/>
</dbReference>
<evidence type="ECO:0000256" key="10">
    <source>
        <dbReference type="ARBA" id="ARBA00023242"/>
    </source>
</evidence>